<evidence type="ECO:0000313" key="1">
    <source>
        <dbReference type="EMBL" id="KAJ1210247.1"/>
    </source>
</evidence>
<reference evidence="1" key="1">
    <citation type="journal article" date="2022" name="bioRxiv">
        <title>Sequencing and chromosome-scale assembly of the giantPleurodeles waltlgenome.</title>
        <authorList>
            <person name="Brown T."/>
            <person name="Elewa A."/>
            <person name="Iarovenko S."/>
            <person name="Subramanian E."/>
            <person name="Araus A.J."/>
            <person name="Petzold A."/>
            <person name="Susuki M."/>
            <person name="Suzuki K.-i.T."/>
            <person name="Hayashi T."/>
            <person name="Toyoda A."/>
            <person name="Oliveira C."/>
            <person name="Osipova E."/>
            <person name="Leigh N.D."/>
            <person name="Simon A."/>
            <person name="Yun M.H."/>
        </authorList>
    </citation>
    <scope>NUCLEOTIDE SEQUENCE</scope>
    <source>
        <strain evidence="1">20211129_DDA</strain>
        <tissue evidence="1">Liver</tissue>
    </source>
</reference>
<dbReference type="AlphaFoldDB" id="A0AAV7W8J8"/>
<dbReference type="EMBL" id="JANPWB010000002">
    <property type="protein sequence ID" value="KAJ1210247.1"/>
    <property type="molecule type" value="Genomic_DNA"/>
</dbReference>
<keyword evidence="2" id="KW-1185">Reference proteome</keyword>
<gene>
    <name evidence="1" type="ORF">NDU88_005613</name>
</gene>
<accession>A0AAV7W8J8</accession>
<dbReference type="Proteomes" id="UP001066276">
    <property type="component" value="Chromosome 1_2"/>
</dbReference>
<name>A0AAV7W8J8_PLEWA</name>
<protein>
    <submittedName>
        <fullName evidence="1">Uncharacterized protein</fullName>
    </submittedName>
</protein>
<sequence>MEGSGDRKERPRHILEIQAEMPVGASVQISTHMHHLITDTPRKKERPHELLNTYHNKEDELLLIEGFMEGFRIPIEKEIILGPTRNLKSAVEHPWVVDQKVQKGKQLGRIEGPLEKPPLQNLVISSLGVVPKEEPSQYLLIHHCFSFLEGNDAIKQDLCSVN</sequence>
<comment type="caution">
    <text evidence="1">The sequence shown here is derived from an EMBL/GenBank/DDBJ whole genome shotgun (WGS) entry which is preliminary data.</text>
</comment>
<evidence type="ECO:0000313" key="2">
    <source>
        <dbReference type="Proteomes" id="UP001066276"/>
    </source>
</evidence>
<organism evidence="1 2">
    <name type="scientific">Pleurodeles waltl</name>
    <name type="common">Iberian ribbed newt</name>
    <dbReference type="NCBI Taxonomy" id="8319"/>
    <lineage>
        <taxon>Eukaryota</taxon>
        <taxon>Metazoa</taxon>
        <taxon>Chordata</taxon>
        <taxon>Craniata</taxon>
        <taxon>Vertebrata</taxon>
        <taxon>Euteleostomi</taxon>
        <taxon>Amphibia</taxon>
        <taxon>Batrachia</taxon>
        <taxon>Caudata</taxon>
        <taxon>Salamandroidea</taxon>
        <taxon>Salamandridae</taxon>
        <taxon>Pleurodelinae</taxon>
        <taxon>Pleurodeles</taxon>
    </lineage>
</organism>
<proteinExistence type="predicted"/>